<proteinExistence type="predicted"/>
<dbReference type="AlphaFoldDB" id="A0A375AED4"/>
<feature type="chain" id="PRO_5016836628" evidence="1">
    <location>
        <begin position="22"/>
        <end position="139"/>
    </location>
</feature>
<sequence>MKSKHVLLMVMGAMVSVSSFAAVNDVPKGALVVRYGAANMDENYKNQDGYPGKLQNVSALCSQANSGVDSAKVKALIMTDAKHPNPLNQAGATNASTLINKNATVTKNPLPGNPNHCLINNIELKNIKGPWQIYANPLN</sequence>
<organism evidence="2 3">
    <name type="scientific">Dickeya aquatica</name>
    <dbReference type="NCBI Taxonomy" id="1401087"/>
    <lineage>
        <taxon>Bacteria</taxon>
        <taxon>Pseudomonadati</taxon>
        <taxon>Pseudomonadota</taxon>
        <taxon>Gammaproteobacteria</taxon>
        <taxon>Enterobacterales</taxon>
        <taxon>Pectobacteriaceae</taxon>
        <taxon>Dickeya</taxon>
    </lineage>
</organism>
<dbReference type="RefSeq" id="WP_035344036.1">
    <property type="nucleotide sequence ID" value="NZ_LT615367.1"/>
</dbReference>
<dbReference type="Proteomes" id="UP000294820">
    <property type="component" value="Chromosome 1"/>
</dbReference>
<evidence type="ECO:0000313" key="3">
    <source>
        <dbReference type="Proteomes" id="UP000294820"/>
    </source>
</evidence>
<name>A0A375AED4_9GAMM</name>
<dbReference type="KEGG" id="daq:DAQ1742_03649"/>
<evidence type="ECO:0000256" key="1">
    <source>
        <dbReference type="SAM" id="SignalP"/>
    </source>
</evidence>
<feature type="signal peptide" evidence="1">
    <location>
        <begin position="1"/>
        <end position="21"/>
    </location>
</feature>
<protein>
    <submittedName>
        <fullName evidence="2">Uncharacterized protein</fullName>
    </submittedName>
</protein>
<reference evidence="2 3" key="1">
    <citation type="submission" date="2016-09" db="EMBL/GenBank/DDBJ databases">
        <authorList>
            <person name="Reverchon S."/>
            <person name="Nasser W."/>
            <person name="Leonard S."/>
            <person name="Brochier C."/>
            <person name="Duprey A."/>
        </authorList>
    </citation>
    <scope>NUCLEOTIDE SEQUENCE [LARGE SCALE GENOMIC DNA]</scope>
    <source>
        <strain evidence="2 3">174/2</strain>
    </source>
</reference>
<keyword evidence="3" id="KW-1185">Reference proteome</keyword>
<dbReference type="EMBL" id="LT615367">
    <property type="protein sequence ID" value="SLM64443.1"/>
    <property type="molecule type" value="Genomic_DNA"/>
</dbReference>
<keyword evidence="1" id="KW-0732">Signal</keyword>
<gene>
    <name evidence="2" type="ORF">DAQ1742_03649</name>
</gene>
<accession>A0A375AED4</accession>
<evidence type="ECO:0000313" key="2">
    <source>
        <dbReference type="EMBL" id="SLM64443.1"/>
    </source>
</evidence>